<evidence type="ECO:0000313" key="2">
    <source>
        <dbReference type="EMBL" id="MDA0566982.1"/>
    </source>
</evidence>
<accession>A0A9X3SGJ4</accession>
<evidence type="ECO:0000259" key="1">
    <source>
        <dbReference type="Pfam" id="PF04149"/>
    </source>
</evidence>
<gene>
    <name evidence="2" type="ORF">LG943_22075</name>
</gene>
<dbReference type="AlphaFoldDB" id="A0A9X3SGJ4"/>
<dbReference type="Pfam" id="PF04149">
    <property type="entry name" value="DUF397"/>
    <property type="match status" value="1"/>
</dbReference>
<name>A0A9X3SGJ4_9ACTN</name>
<sequence length="61" mass="6644">MSIPTNWHKSSYSGGQGGACVEVAEGARTLVRDTQNRHLGLLAFPAREWSAFLTVVREDGL</sequence>
<organism evidence="2 3">
    <name type="scientific">Streptomonospora mangrovi</name>
    <dbReference type="NCBI Taxonomy" id="2883123"/>
    <lineage>
        <taxon>Bacteria</taxon>
        <taxon>Bacillati</taxon>
        <taxon>Actinomycetota</taxon>
        <taxon>Actinomycetes</taxon>
        <taxon>Streptosporangiales</taxon>
        <taxon>Nocardiopsidaceae</taxon>
        <taxon>Streptomonospora</taxon>
    </lineage>
</organism>
<proteinExistence type="predicted"/>
<keyword evidence="3" id="KW-1185">Reference proteome</keyword>
<feature type="domain" description="DUF397" evidence="1">
    <location>
        <begin position="6"/>
        <end position="57"/>
    </location>
</feature>
<comment type="caution">
    <text evidence="2">The sequence shown here is derived from an EMBL/GenBank/DDBJ whole genome shotgun (WGS) entry which is preliminary data.</text>
</comment>
<dbReference type="RefSeq" id="WP_270074238.1">
    <property type="nucleotide sequence ID" value="NZ_JAJAQC010000047.1"/>
</dbReference>
<dbReference type="InterPro" id="IPR007278">
    <property type="entry name" value="DUF397"/>
</dbReference>
<dbReference type="Proteomes" id="UP001140076">
    <property type="component" value="Unassembled WGS sequence"/>
</dbReference>
<reference evidence="2" key="1">
    <citation type="submission" date="2021-10" db="EMBL/GenBank/DDBJ databases">
        <title>Streptomonospora sp. nov., isolated from mangrove soil.</title>
        <authorList>
            <person name="Chen X."/>
            <person name="Ge X."/>
            <person name="Liu W."/>
        </authorList>
    </citation>
    <scope>NUCLEOTIDE SEQUENCE</scope>
    <source>
        <strain evidence="2">S1-112</strain>
    </source>
</reference>
<protein>
    <submittedName>
        <fullName evidence="2">DUF397 domain-containing protein</fullName>
    </submittedName>
</protein>
<dbReference type="EMBL" id="JAJAQC010000047">
    <property type="protein sequence ID" value="MDA0566982.1"/>
    <property type="molecule type" value="Genomic_DNA"/>
</dbReference>
<evidence type="ECO:0000313" key="3">
    <source>
        <dbReference type="Proteomes" id="UP001140076"/>
    </source>
</evidence>